<dbReference type="PROSITE" id="PS50262">
    <property type="entry name" value="G_PROTEIN_RECEP_F1_2"/>
    <property type="match status" value="1"/>
</dbReference>
<gene>
    <name evidence="11" type="ORF">OTI717_LOCUS29333</name>
    <name evidence="10" type="ORF">RFH988_LOCUS35293</name>
</gene>
<dbReference type="Proteomes" id="UP000663823">
    <property type="component" value="Unassembled WGS sequence"/>
</dbReference>
<evidence type="ECO:0000256" key="6">
    <source>
        <dbReference type="ARBA" id="ARBA00023170"/>
    </source>
</evidence>
<dbReference type="PRINTS" id="PR00237">
    <property type="entry name" value="GPCRRHODOPSN"/>
</dbReference>
<dbReference type="EMBL" id="CAJNOO010005303">
    <property type="protein sequence ID" value="CAF1412837.1"/>
    <property type="molecule type" value="Genomic_DNA"/>
</dbReference>
<feature type="domain" description="G-protein coupled receptors family 1 profile" evidence="9">
    <location>
        <begin position="36"/>
        <end position="329"/>
    </location>
</feature>
<proteinExistence type="predicted"/>
<keyword evidence="2 8" id="KW-0812">Transmembrane</keyword>
<evidence type="ECO:0000259" key="9">
    <source>
        <dbReference type="PROSITE" id="PS50262"/>
    </source>
</evidence>
<dbReference type="Gene3D" id="1.20.1070.10">
    <property type="entry name" value="Rhodopsin 7-helix transmembrane proteins"/>
    <property type="match status" value="1"/>
</dbReference>
<dbReference type="GO" id="GO:0016020">
    <property type="term" value="C:membrane"/>
    <property type="evidence" value="ECO:0007669"/>
    <property type="project" value="UniProtKB-SubCell"/>
</dbReference>
<feature type="transmembrane region" description="Helical" evidence="8">
    <location>
        <begin position="187"/>
        <end position="206"/>
    </location>
</feature>
<keyword evidence="6" id="KW-0675">Receptor</keyword>
<feature type="transmembrane region" description="Helical" evidence="8">
    <location>
        <begin position="309"/>
        <end position="331"/>
    </location>
</feature>
<dbReference type="InterPro" id="IPR000276">
    <property type="entry name" value="GPCR_Rhodpsn"/>
</dbReference>
<organism evidence="10 12">
    <name type="scientific">Rotaria sordida</name>
    <dbReference type="NCBI Taxonomy" id="392033"/>
    <lineage>
        <taxon>Eukaryota</taxon>
        <taxon>Metazoa</taxon>
        <taxon>Spiralia</taxon>
        <taxon>Gnathifera</taxon>
        <taxon>Rotifera</taxon>
        <taxon>Eurotatoria</taxon>
        <taxon>Bdelloidea</taxon>
        <taxon>Philodinida</taxon>
        <taxon>Philodinidae</taxon>
        <taxon>Rotaria</taxon>
    </lineage>
</organism>
<evidence type="ECO:0000313" key="12">
    <source>
        <dbReference type="Proteomes" id="UP000663882"/>
    </source>
</evidence>
<feature type="transmembrane region" description="Helical" evidence="8">
    <location>
        <begin position="139"/>
        <end position="159"/>
    </location>
</feature>
<dbReference type="Pfam" id="PF00001">
    <property type="entry name" value="7tm_1"/>
    <property type="match status" value="1"/>
</dbReference>
<keyword evidence="5 8" id="KW-0472">Membrane</keyword>
<evidence type="ECO:0000313" key="10">
    <source>
        <dbReference type="EMBL" id="CAF1412837.1"/>
    </source>
</evidence>
<dbReference type="InterPro" id="IPR050125">
    <property type="entry name" value="GPCR_opsins"/>
</dbReference>
<evidence type="ECO:0000256" key="4">
    <source>
        <dbReference type="ARBA" id="ARBA00023040"/>
    </source>
</evidence>
<feature type="transmembrane region" description="Helical" evidence="8">
    <location>
        <begin position="20"/>
        <end position="41"/>
    </location>
</feature>
<dbReference type="AlphaFoldDB" id="A0A815LNJ6"/>
<comment type="subcellular location">
    <subcellularLocation>
        <location evidence="1">Membrane</location>
        <topology evidence="1">Multi-pass membrane protein</topology>
    </subcellularLocation>
</comment>
<feature type="transmembrane region" description="Helical" evidence="8">
    <location>
        <begin position="271"/>
        <end position="289"/>
    </location>
</feature>
<evidence type="ECO:0000256" key="5">
    <source>
        <dbReference type="ARBA" id="ARBA00023136"/>
    </source>
</evidence>
<dbReference type="SUPFAM" id="SSF81321">
    <property type="entry name" value="Family A G protein-coupled receptor-like"/>
    <property type="match status" value="1"/>
</dbReference>
<dbReference type="EMBL" id="CAJOAX010007343">
    <property type="protein sequence ID" value="CAF4007034.1"/>
    <property type="molecule type" value="Genomic_DNA"/>
</dbReference>
<dbReference type="PANTHER" id="PTHR24240">
    <property type="entry name" value="OPSIN"/>
    <property type="match status" value="1"/>
</dbReference>
<protein>
    <recommendedName>
        <fullName evidence="9">G-protein coupled receptors family 1 profile domain-containing protein</fullName>
    </recommendedName>
</protein>
<comment type="caution">
    <text evidence="10">The sequence shown here is derived from an EMBL/GenBank/DDBJ whole genome shotgun (WGS) entry which is preliminary data.</text>
</comment>
<dbReference type="InterPro" id="IPR017452">
    <property type="entry name" value="GPCR_Rhodpsn_7TM"/>
</dbReference>
<evidence type="ECO:0000256" key="8">
    <source>
        <dbReference type="SAM" id="Phobius"/>
    </source>
</evidence>
<evidence type="ECO:0000256" key="1">
    <source>
        <dbReference type="ARBA" id="ARBA00004141"/>
    </source>
</evidence>
<name>A0A815LNJ6_9BILA</name>
<feature type="transmembrane region" description="Helical" evidence="8">
    <location>
        <begin position="62"/>
        <end position="91"/>
    </location>
</feature>
<evidence type="ECO:0000256" key="3">
    <source>
        <dbReference type="ARBA" id="ARBA00022989"/>
    </source>
</evidence>
<sequence>MNISSNSIIITTIHCSLYRFLGFLLFIASFFNIYICSRYFINQYSNKRKYFTINRTTPIIIGMLFSSTLIILTIVPIVIIQCFTCQSYLSYKILCKIHGFVCFSTGLFNMYIVALLSFSRYLSILHKTSWLNQLLEQHSSLNVLCCALLAICWTLPPVFGIGNKYIREGVGFYCSLDWKDPSIYSRIYLTSVVLFNYFIPLILLVYSNLRVCFTLHHLLKSSGNSKYIPLSKTSDTTDRRSSEIDLTKCLIDVQLKETTNRLQRLKIDRHYAFITFIIAAQYLITWTPYTLVEILNVIGQNTFIQRNPFLPTLCGLLAKFSLILNPLVLIYSNKMTET</sequence>
<keyword evidence="7" id="KW-0807">Transducer</keyword>
<feature type="transmembrane region" description="Helical" evidence="8">
    <location>
        <begin position="97"/>
        <end position="118"/>
    </location>
</feature>
<keyword evidence="4" id="KW-0297">G-protein coupled receptor</keyword>
<dbReference type="Proteomes" id="UP000663882">
    <property type="component" value="Unassembled WGS sequence"/>
</dbReference>
<evidence type="ECO:0000256" key="7">
    <source>
        <dbReference type="ARBA" id="ARBA00023224"/>
    </source>
</evidence>
<keyword evidence="3 8" id="KW-1133">Transmembrane helix</keyword>
<dbReference type="OrthoDB" id="10044919at2759"/>
<dbReference type="GO" id="GO:0004930">
    <property type="term" value="F:G protein-coupled receptor activity"/>
    <property type="evidence" value="ECO:0007669"/>
    <property type="project" value="UniProtKB-KW"/>
</dbReference>
<evidence type="ECO:0000256" key="2">
    <source>
        <dbReference type="ARBA" id="ARBA00022692"/>
    </source>
</evidence>
<accession>A0A815LNJ6</accession>
<evidence type="ECO:0000313" key="11">
    <source>
        <dbReference type="EMBL" id="CAF4007034.1"/>
    </source>
</evidence>
<reference evidence="10" key="1">
    <citation type="submission" date="2021-02" db="EMBL/GenBank/DDBJ databases">
        <authorList>
            <person name="Nowell W R."/>
        </authorList>
    </citation>
    <scope>NUCLEOTIDE SEQUENCE</scope>
</reference>